<name>A0AA86UYD5_9EUKA</name>
<reference evidence="2" key="1">
    <citation type="submission" date="2023-06" db="EMBL/GenBank/DDBJ databases">
        <authorList>
            <person name="Kurt Z."/>
        </authorList>
    </citation>
    <scope>NUCLEOTIDE SEQUENCE</scope>
</reference>
<sequence length="225" mass="25698">MEHESKFTIMSRLAQDVFQAKYAKNVNELYKKACELHQQLEIVNSISRSIGIDSNAQTTEQRKKIRDDQITAMQIMTKISDALPIVLKDIRVQQITFEQEVKQQYDKQAYNKKYSSTTPLEEDQLWLRVLPEEMANTLPNIIADCPPAILAKFKELIEKEKKTVPESLVGLLDAAQRSTLMTSMEANSLINSKRCTEKLKSSTLHRSSFVGSMIGSEVKKNEKKD</sequence>
<evidence type="ECO:0000313" key="2">
    <source>
        <dbReference type="EMBL" id="CAI9969461.1"/>
    </source>
</evidence>
<dbReference type="EMBL" id="CAXDID020000633">
    <property type="protein sequence ID" value="CAL6107329.1"/>
    <property type="molecule type" value="Genomic_DNA"/>
</dbReference>
<evidence type="ECO:0000313" key="1">
    <source>
        <dbReference type="EMBL" id="CAI9926122.1"/>
    </source>
</evidence>
<dbReference type="EMBL" id="CATOUU010001059">
    <property type="protein sequence ID" value="CAI9969461.1"/>
    <property type="molecule type" value="Genomic_DNA"/>
</dbReference>
<evidence type="ECO:0000313" key="5">
    <source>
        <dbReference type="Proteomes" id="UP001642409"/>
    </source>
</evidence>
<dbReference type="EMBL" id="CAXDID020000655">
    <property type="protein sequence ID" value="CAL6108655.1"/>
    <property type="molecule type" value="Genomic_DNA"/>
</dbReference>
<dbReference type="Proteomes" id="UP001642409">
    <property type="component" value="Unassembled WGS sequence"/>
</dbReference>
<gene>
    <name evidence="1" type="ORF">HINF_LOCUS13767</name>
    <name evidence="2" type="ORF">HINF_LOCUS57106</name>
    <name evidence="3" type="ORF">HINF_LOCUS74441</name>
    <name evidence="4" type="ORF">HINF_LOCUS75070</name>
</gene>
<comment type="caution">
    <text evidence="2">The sequence shown here is derived from an EMBL/GenBank/DDBJ whole genome shotgun (WGS) entry which is preliminary data.</text>
</comment>
<protein>
    <submittedName>
        <fullName evidence="2">Uncharacterized protein</fullName>
    </submittedName>
</protein>
<accession>A0AA86UYD5</accession>
<evidence type="ECO:0000313" key="3">
    <source>
        <dbReference type="EMBL" id="CAL6107329.1"/>
    </source>
</evidence>
<evidence type="ECO:0000313" key="4">
    <source>
        <dbReference type="EMBL" id="CAL6108655.1"/>
    </source>
</evidence>
<keyword evidence="5" id="KW-1185">Reference proteome</keyword>
<proteinExistence type="predicted"/>
<dbReference type="AlphaFoldDB" id="A0AA86UYD5"/>
<reference evidence="3 5" key="2">
    <citation type="submission" date="2024-07" db="EMBL/GenBank/DDBJ databases">
        <authorList>
            <person name="Akdeniz Z."/>
        </authorList>
    </citation>
    <scope>NUCLEOTIDE SEQUENCE [LARGE SCALE GENOMIC DNA]</scope>
</reference>
<dbReference type="EMBL" id="CATOUU010000361">
    <property type="protein sequence ID" value="CAI9926122.1"/>
    <property type="molecule type" value="Genomic_DNA"/>
</dbReference>
<organism evidence="2">
    <name type="scientific">Hexamita inflata</name>
    <dbReference type="NCBI Taxonomy" id="28002"/>
    <lineage>
        <taxon>Eukaryota</taxon>
        <taxon>Metamonada</taxon>
        <taxon>Diplomonadida</taxon>
        <taxon>Hexamitidae</taxon>
        <taxon>Hexamitinae</taxon>
        <taxon>Hexamita</taxon>
    </lineage>
</organism>